<keyword evidence="3" id="KW-1185">Reference proteome</keyword>
<name>A0A9N7UNJ0_PLEPL</name>
<protein>
    <submittedName>
        <fullName evidence="2">Uncharacterized protein</fullName>
    </submittedName>
</protein>
<dbReference type="EMBL" id="CADEAL010001558">
    <property type="protein sequence ID" value="CAB1433482.1"/>
    <property type="molecule type" value="Genomic_DNA"/>
</dbReference>
<dbReference type="Proteomes" id="UP001153269">
    <property type="component" value="Unassembled WGS sequence"/>
</dbReference>
<evidence type="ECO:0000256" key="1">
    <source>
        <dbReference type="SAM" id="MobiDB-lite"/>
    </source>
</evidence>
<comment type="caution">
    <text evidence="2">The sequence shown here is derived from an EMBL/GenBank/DDBJ whole genome shotgun (WGS) entry which is preliminary data.</text>
</comment>
<gene>
    <name evidence="2" type="ORF">PLEPLA_LOCUS21573</name>
</gene>
<evidence type="ECO:0000313" key="3">
    <source>
        <dbReference type="Proteomes" id="UP001153269"/>
    </source>
</evidence>
<accession>A0A9N7UNJ0</accession>
<sequence>MLALARTTAPTSSPGQPPRTTVDPTHMAPSILYTASTKPPPPRLAAAAPSLSRWPPPLAVTAPPPPPPCCVSRRRRLLLSYRQHLKLLRCPSHRLLTFGSFRHHDEPASSLQHGSSNESHWVCGPWCWKTPNRCPTSSNSYTCCNWDGSRYKWSSWYEGRDPKWHCWSPVSTDQSD</sequence>
<proteinExistence type="predicted"/>
<feature type="region of interest" description="Disordered" evidence="1">
    <location>
        <begin position="1"/>
        <end position="49"/>
    </location>
</feature>
<feature type="compositionally biased region" description="Polar residues" evidence="1">
    <location>
        <begin position="8"/>
        <end position="23"/>
    </location>
</feature>
<evidence type="ECO:0000313" key="2">
    <source>
        <dbReference type="EMBL" id="CAB1433482.1"/>
    </source>
</evidence>
<reference evidence="2" key="1">
    <citation type="submission" date="2020-03" db="EMBL/GenBank/DDBJ databases">
        <authorList>
            <person name="Weist P."/>
        </authorList>
    </citation>
    <scope>NUCLEOTIDE SEQUENCE</scope>
</reference>
<dbReference type="AlphaFoldDB" id="A0A9N7UNJ0"/>
<organism evidence="2 3">
    <name type="scientific">Pleuronectes platessa</name>
    <name type="common">European plaice</name>
    <dbReference type="NCBI Taxonomy" id="8262"/>
    <lineage>
        <taxon>Eukaryota</taxon>
        <taxon>Metazoa</taxon>
        <taxon>Chordata</taxon>
        <taxon>Craniata</taxon>
        <taxon>Vertebrata</taxon>
        <taxon>Euteleostomi</taxon>
        <taxon>Actinopterygii</taxon>
        <taxon>Neopterygii</taxon>
        <taxon>Teleostei</taxon>
        <taxon>Neoteleostei</taxon>
        <taxon>Acanthomorphata</taxon>
        <taxon>Carangaria</taxon>
        <taxon>Pleuronectiformes</taxon>
        <taxon>Pleuronectoidei</taxon>
        <taxon>Pleuronectidae</taxon>
        <taxon>Pleuronectes</taxon>
    </lineage>
</organism>